<feature type="region of interest" description="Disordered" evidence="1">
    <location>
        <begin position="93"/>
        <end position="148"/>
    </location>
</feature>
<feature type="region of interest" description="Disordered" evidence="1">
    <location>
        <begin position="1"/>
        <end position="28"/>
    </location>
</feature>
<feature type="compositionally biased region" description="Gly residues" evidence="1">
    <location>
        <begin position="93"/>
        <end position="125"/>
    </location>
</feature>
<gene>
    <name evidence="3" type="ORF">GCM10023196_059580</name>
</gene>
<keyword evidence="2" id="KW-0472">Membrane</keyword>
<dbReference type="Proteomes" id="UP001501442">
    <property type="component" value="Unassembled WGS sequence"/>
</dbReference>
<feature type="transmembrane region" description="Helical" evidence="2">
    <location>
        <begin position="49"/>
        <end position="69"/>
    </location>
</feature>
<evidence type="ECO:0008006" key="5">
    <source>
        <dbReference type="Google" id="ProtNLM"/>
    </source>
</evidence>
<evidence type="ECO:0000313" key="4">
    <source>
        <dbReference type="Proteomes" id="UP001501442"/>
    </source>
</evidence>
<protein>
    <recommendedName>
        <fullName evidence="5">DUF5666 domain-containing protein</fullName>
    </recommendedName>
</protein>
<proteinExistence type="predicted"/>
<evidence type="ECO:0000313" key="3">
    <source>
        <dbReference type="EMBL" id="GAA4631184.1"/>
    </source>
</evidence>
<evidence type="ECO:0000256" key="2">
    <source>
        <dbReference type="SAM" id="Phobius"/>
    </source>
</evidence>
<feature type="compositionally biased region" description="Gly residues" evidence="1">
    <location>
        <begin position="135"/>
        <end position="148"/>
    </location>
</feature>
<evidence type="ECO:0000256" key="1">
    <source>
        <dbReference type="SAM" id="MobiDB-lite"/>
    </source>
</evidence>
<dbReference type="RefSeq" id="WP_345434403.1">
    <property type="nucleotide sequence ID" value="NZ_BAABHK010000009.1"/>
</dbReference>
<accession>A0ABP8UJ20</accession>
<keyword evidence="4" id="KW-1185">Reference proteome</keyword>
<dbReference type="EMBL" id="BAABHK010000009">
    <property type="protein sequence ID" value="GAA4631184.1"/>
    <property type="molecule type" value="Genomic_DNA"/>
</dbReference>
<comment type="caution">
    <text evidence="3">The sequence shown here is derived from an EMBL/GenBank/DDBJ whole genome shotgun (WGS) entry which is preliminary data.</text>
</comment>
<organism evidence="3 4">
    <name type="scientific">Actinoallomurus vinaceus</name>
    <dbReference type="NCBI Taxonomy" id="1080074"/>
    <lineage>
        <taxon>Bacteria</taxon>
        <taxon>Bacillati</taxon>
        <taxon>Actinomycetota</taxon>
        <taxon>Actinomycetes</taxon>
        <taxon>Streptosporangiales</taxon>
        <taxon>Thermomonosporaceae</taxon>
        <taxon>Actinoallomurus</taxon>
    </lineage>
</organism>
<keyword evidence="2" id="KW-1133">Transmembrane helix</keyword>
<keyword evidence="2" id="KW-0812">Transmembrane</keyword>
<sequence>MPGTRRKGSDAPLDDVPPEQLLRTSPFDGDLAEELAAAEPRQARRIPSATVLLAAGVLLVAGFVGGVQADKHWGTKQSPTGFAQFARGAGQGTGGYPGFGGGTGQRGAFGQGGFGQGGTGQGGQQNGAAAPGAAPGAGGPGSGAAAGGAGTTGTVKLVDGDVIYVQTANGIVRVKTTGSTKVSVTKSAKLTDLKSGAPIVVQGTPGQDGSVTATAVTQSR</sequence>
<name>A0ABP8UJ20_9ACTN</name>
<reference evidence="4" key="1">
    <citation type="journal article" date="2019" name="Int. J. Syst. Evol. Microbiol.">
        <title>The Global Catalogue of Microorganisms (GCM) 10K type strain sequencing project: providing services to taxonomists for standard genome sequencing and annotation.</title>
        <authorList>
            <consortium name="The Broad Institute Genomics Platform"/>
            <consortium name="The Broad Institute Genome Sequencing Center for Infectious Disease"/>
            <person name="Wu L."/>
            <person name="Ma J."/>
        </authorList>
    </citation>
    <scope>NUCLEOTIDE SEQUENCE [LARGE SCALE GENOMIC DNA]</scope>
    <source>
        <strain evidence="4">JCM 17939</strain>
    </source>
</reference>